<keyword evidence="1" id="KW-0732">Signal</keyword>
<gene>
    <name evidence="5" type="ORF">UW23_C0021G0011</name>
</gene>
<dbReference type="PANTHER" id="PTHR37806">
    <property type="entry name" value="LMO0724 PROTEIN"/>
    <property type="match status" value="1"/>
</dbReference>
<dbReference type="Pfam" id="PF13205">
    <property type="entry name" value="Big_5"/>
    <property type="match status" value="3"/>
</dbReference>
<evidence type="ECO:0008006" key="7">
    <source>
        <dbReference type="Google" id="ProtNLM"/>
    </source>
</evidence>
<evidence type="ECO:0000313" key="5">
    <source>
        <dbReference type="EMBL" id="KKT35151.1"/>
    </source>
</evidence>
<dbReference type="Pfam" id="PF13529">
    <property type="entry name" value="Peptidase_C39_2"/>
    <property type="match status" value="1"/>
</dbReference>
<dbReference type="Gene3D" id="3.90.70.10">
    <property type="entry name" value="Cysteine proteinases"/>
    <property type="match status" value="1"/>
</dbReference>
<name>A0A0G1GJP1_9BACT</name>
<dbReference type="AlphaFoldDB" id="A0A0G1GJP1"/>
<feature type="transmembrane region" description="Helical" evidence="2">
    <location>
        <begin position="12"/>
        <end position="36"/>
    </location>
</feature>
<dbReference type="InterPro" id="IPR032812">
    <property type="entry name" value="SbsA_Ig"/>
</dbReference>
<dbReference type="InterPro" id="IPR039564">
    <property type="entry name" value="Peptidase_C39-like"/>
</dbReference>
<keyword evidence="2" id="KW-1133">Transmembrane helix</keyword>
<evidence type="ECO:0000259" key="4">
    <source>
        <dbReference type="Pfam" id="PF13529"/>
    </source>
</evidence>
<keyword evidence="2" id="KW-0812">Transmembrane</keyword>
<feature type="domain" description="SbsA Ig-like" evidence="3">
    <location>
        <begin position="78"/>
        <end position="178"/>
    </location>
</feature>
<evidence type="ECO:0000256" key="2">
    <source>
        <dbReference type="SAM" id="Phobius"/>
    </source>
</evidence>
<sequence length="669" mass="73941">MDYSARLAGSSVFPFSIIGKSILGFLFLMVIIHLIVNFMRHDLPPKSRKKLTTKIGGGILSIALAIAIGFGLYWLVPPPHVIRTTPNRGSAKATQDGRIEVVFDRPVSRTEMKKTITPETPGVWVFEQPTYNTHLTRKVVFYPQETLSPDTEYTITLSGISNTLKLSTPYNYEYSFRTHKDPIVEKVIPGNGERLQETGIKIFLSESAEGSHIELEFFPTISFETKLDSERRVITVIPREKLEPSAHYRMKVFLTDMRKDLSTKEMIEEGQLAEVFDGSFQTQGLPGIASVIPVGGQVAIDDTVAVRFTKPMNKQSVEQNFLIEPEVEGKIDWADDYLLVFNPEKYEYNTKYTVAISGKALTATGEALGSEVLGHFTTLGEVGVEKIMPANGDLGVGINTPIKVTLNQEVSRPSAEANFSVTPSLKGKFSWLGRTMVFTPEQPLNKNTTYLVKLDPGVKSLKGLDSEKGFVAGFSTTQTTFKLPVPAYLQQHSLSCEVASLRMALVYRGINASEEELLNRVGYDPTPHSGGVWGNPYTAFVGNVDGKQMTTGYGVYWGPIARVARSYTQASEFSGWTTKQLLTEVAKGNPVIVWGYSGGGRAMYWNTPSGEKIYAVTGEHTYVVVGFVGTPENPSRIIVNDSLVGQVYMTKQTFEKKWNAFGKSGVVVY</sequence>
<dbReference type="Proteomes" id="UP000034069">
    <property type="component" value="Unassembled WGS sequence"/>
</dbReference>
<protein>
    <recommendedName>
        <fullName evidence="7">Peptidase C39-like domain-containing protein</fullName>
    </recommendedName>
</protein>
<dbReference type="Gene3D" id="2.60.40.3710">
    <property type="match status" value="3"/>
</dbReference>
<keyword evidence="2" id="KW-0472">Membrane</keyword>
<reference evidence="5 6" key="1">
    <citation type="journal article" date="2015" name="Nature">
        <title>rRNA introns, odd ribosomes, and small enigmatic genomes across a large radiation of phyla.</title>
        <authorList>
            <person name="Brown C.T."/>
            <person name="Hug L.A."/>
            <person name="Thomas B.C."/>
            <person name="Sharon I."/>
            <person name="Castelle C.J."/>
            <person name="Singh A."/>
            <person name="Wilkins M.J."/>
            <person name="Williams K.H."/>
            <person name="Banfield J.F."/>
        </authorList>
    </citation>
    <scope>NUCLEOTIDE SEQUENCE [LARGE SCALE GENOMIC DNA]</scope>
</reference>
<proteinExistence type="predicted"/>
<comment type="caution">
    <text evidence="5">The sequence shown here is derived from an EMBL/GenBank/DDBJ whole genome shotgun (WGS) entry which is preliminary data.</text>
</comment>
<accession>A0A0G1GJP1</accession>
<organism evidence="5 6">
    <name type="scientific">Candidatus Collierbacteria bacterium GW2011_GWA1_44_12</name>
    <dbReference type="NCBI Taxonomy" id="1618376"/>
    <lineage>
        <taxon>Bacteria</taxon>
        <taxon>Candidatus Collieribacteriota</taxon>
    </lineage>
</organism>
<dbReference type="EMBL" id="LCHN01000021">
    <property type="protein sequence ID" value="KKT35151.1"/>
    <property type="molecule type" value="Genomic_DNA"/>
</dbReference>
<evidence type="ECO:0000256" key="1">
    <source>
        <dbReference type="ARBA" id="ARBA00022729"/>
    </source>
</evidence>
<feature type="domain" description="SbsA Ig-like" evidence="3">
    <location>
        <begin position="384"/>
        <end position="467"/>
    </location>
</feature>
<evidence type="ECO:0000259" key="3">
    <source>
        <dbReference type="Pfam" id="PF13205"/>
    </source>
</evidence>
<evidence type="ECO:0000313" key="6">
    <source>
        <dbReference type="Proteomes" id="UP000034069"/>
    </source>
</evidence>
<dbReference type="PANTHER" id="PTHR37806:SF1">
    <property type="entry name" value="PEPTIDASE C39-LIKE DOMAIN-CONTAINING PROTEIN"/>
    <property type="match status" value="1"/>
</dbReference>
<feature type="domain" description="SbsA Ig-like" evidence="3">
    <location>
        <begin position="286"/>
        <end position="378"/>
    </location>
</feature>
<feature type="domain" description="Peptidase C39-like" evidence="4">
    <location>
        <begin position="484"/>
        <end position="642"/>
    </location>
</feature>
<feature type="transmembrane region" description="Helical" evidence="2">
    <location>
        <begin position="57"/>
        <end position="76"/>
    </location>
</feature>